<dbReference type="OMA" id="WNSANLM"/>
<feature type="compositionally biased region" description="Polar residues" evidence="1">
    <location>
        <begin position="27"/>
        <end position="42"/>
    </location>
</feature>
<proteinExistence type="predicted"/>
<evidence type="ECO:0000313" key="3">
    <source>
        <dbReference type="Proteomes" id="UP000008281"/>
    </source>
</evidence>
<feature type="region of interest" description="Disordered" evidence="1">
    <location>
        <begin position="376"/>
        <end position="417"/>
    </location>
</feature>
<dbReference type="PANTHER" id="PTHR22921">
    <property type="entry name" value="PROTEIN CBG20088-RELATED"/>
    <property type="match status" value="1"/>
</dbReference>
<dbReference type="EMBL" id="DS268503">
    <property type="protein sequence ID" value="EFP13201.1"/>
    <property type="molecule type" value="Genomic_DNA"/>
</dbReference>
<evidence type="ECO:0000313" key="2">
    <source>
        <dbReference type="EMBL" id="EFP13201.1"/>
    </source>
</evidence>
<evidence type="ECO:0000256" key="1">
    <source>
        <dbReference type="SAM" id="MobiDB-lite"/>
    </source>
</evidence>
<feature type="compositionally biased region" description="Polar residues" evidence="1">
    <location>
        <begin position="1"/>
        <end position="14"/>
    </location>
</feature>
<reference evidence="2" key="1">
    <citation type="submission" date="2007-07" db="EMBL/GenBank/DDBJ databases">
        <title>PCAP assembly of the Caenorhabditis remanei genome.</title>
        <authorList>
            <consortium name="The Caenorhabditis remanei Sequencing Consortium"/>
            <person name="Wilson R.K."/>
        </authorList>
    </citation>
    <scope>NUCLEOTIDE SEQUENCE [LARGE SCALE GENOMIC DNA]</scope>
    <source>
        <strain evidence="2">PB4641</strain>
    </source>
</reference>
<feature type="region of interest" description="Disordered" evidence="1">
    <location>
        <begin position="103"/>
        <end position="123"/>
    </location>
</feature>
<dbReference type="HOGENOM" id="CLU_633467_0_0_1"/>
<sequence length="433" mass="49511">MSTRRFLEAQQSIRNGPLSYPVKTENHSNWETPKTSNGSNTGLLGETRTKLEQRLHQRKRQWDTVRNYSDDDMELMDVQPAENERRPNLDMEFEDFNEDFGVTSNADTNAGTSSQQRQFSSQRNRWNSANLMRNCCYDETSGILLSREHCERNLSNALKSKKRIDFYDILREGNDTRTQSLSFTLYMLDRMSRKSQSINSDSSTPTIVFNYTAAREADTIQELPGGKRILISHLIESSMCSNWIGKHAVTKAITSILNKIASRDQYFVVYSSPDSDRNTSYPPITDGFVANFSNLLRIGFQMPDTPTSLISLAANVRKTTRNFIDQLRRKTDRDEVAARLSTFQMNFKQNAFFRSTEESVEDSVVVRDFARAQWKQPGSTRKPVVPEAAPEAKTKSTAVPTRSLPRRTRTSAPLLKSPMDRRADLDLSFLSSW</sequence>
<dbReference type="PANTHER" id="PTHR22921:SF27">
    <property type="entry name" value="C2H2-TYPE DOMAIN-CONTAINING PROTEIN-RELATED"/>
    <property type="match status" value="1"/>
</dbReference>
<feature type="compositionally biased region" description="Low complexity" evidence="1">
    <location>
        <begin position="113"/>
        <end position="123"/>
    </location>
</feature>
<keyword evidence="3" id="KW-1185">Reference proteome</keyword>
<name>E3N002_CAERE</name>
<feature type="region of interest" description="Disordered" evidence="1">
    <location>
        <begin position="1"/>
        <end position="44"/>
    </location>
</feature>
<dbReference type="InParanoid" id="E3N002"/>
<protein>
    <submittedName>
        <fullName evidence="2">Uncharacterized protein</fullName>
    </submittedName>
</protein>
<feature type="compositionally biased region" description="Polar residues" evidence="1">
    <location>
        <begin position="103"/>
        <end position="112"/>
    </location>
</feature>
<accession>E3N002</accession>
<gene>
    <name evidence="2" type="ORF">CRE_08436</name>
</gene>
<dbReference type="OrthoDB" id="5878733at2759"/>
<dbReference type="eggNOG" id="ENOG502TIQE">
    <property type="taxonomic scope" value="Eukaryota"/>
</dbReference>
<dbReference type="AlphaFoldDB" id="E3N002"/>
<dbReference type="Proteomes" id="UP000008281">
    <property type="component" value="Unassembled WGS sequence"/>
</dbReference>
<organism evidence="3">
    <name type="scientific">Caenorhabditis remanei</name>
    <name type="common">Caenorhabditis vulgaris</name>
    <dbReference type="NCBI Taxonomy" id="31234"/>
    <lineage>
        <taxon>Eukaryota</taxon>
        <taxon>Metazoa</taxon>
        <taxon>Ecdysozoa</taxon>
        <taxon>Nematoda</taxon>
        <taxon>Chromadorea</taxon>
        <taxon>Rhabditida</taxon>
        <taxon>Rhabditina</taxon>
        <taxon>Rhabditomorpha</taxon>
        <taxon>Rhabditoidea</taxon>
        <taxon>Rhabditidae</taxon>
        <taxon>Peloderinae</taxon>
        <taxon>Caenorhabditis</taxon>
    </lineage>
</organism>